<accession>A0A6P8C0V0</accession>
<dbReference type="Proteomes" id="UP000515151">
    <property type="component" value="Unplaced"/>
</dbReference>
<dbReference type="InterPro" id="IPR014729">
    <property type="entry name" value="Rossmann-like_a/b/a_fold"/>
</dbReference>
<dbReference type="OrthoDB" id="786029at2759"/>
<dbReference type="AlphaFoldDB" id="A0A6P8C0V0"/>
<gene>
    <name evidence="2" type="primary">LOC116191990</name>
</gene>
<dbReference type="PANTHER" id="PTHR47867:SF1">
    <property type="entry name" value="ADENINE NUCLEOTIDE ALPHA HYDROLASES-LIKE SUPERFAMILY PROTEIN"/>
    <property type="match status" value="1"/>
</dbReference>
<organism evidence="1 2">
    <name type="scientific">Punica granatum</name>
    <name type="common">Pomegranate</name>
    <dbReference type="NCBI Taxonomy" id="22663"/>
    <lineage>
        <taxon>Eukaryota</taxon>
        <taxon>Viridiplantae</taxon>
        <taxon>Streptophyta</taxon>
        <taxon>Embryophyta</taxon>
        <taxon>Tracheophyta</taxon>
        <taxon>Spermatophyta</taxon>
        <taxon>Magnoliopsida</taxon>
        <taxon>eudicotyledons</taxon>
        <taxon>Gunneridae</taxon>
        <taxon>Pentapetalae</taxon>
        <taxon>rosids</taxon>
        <taxon>malvids</taxon>
        <taxon>Myrtales</taxon>
        <taxon>Lythraceae</taxon>
        <taxon>Punica</taxon>
    </lineage>
</organism>
<sequence>MECGRNGNPTLPAPRRVMVVVEPTREAAGALQYALCHGVVERDELILLYVDSPNSWRNTLSTLFRQSGVIAFPAGGGTGSTSGSFTFSYHGVEGDFLEETRRVCEAAQPSVRVRTERVEMEGGRDKASMILLQSKLHGVDVLIIGQRRSLSTAILGSKRQGSSLRGVRVADTAEYLIENCSCACVAVQRKGQNAGYLLNTKTFRNFWLLA</sequence>
<dbReference type="SUPFAM" id="SSF52402">
    <property type="entry name" value="Adenine nucleotide alpha hydrolases-like"/>
    <property type="match status" value="1"/>
</dbReference>
<proteinExistence type="predicted"/>
<name>A0A6P8C0V0_PUNGR</name>
<dbReference type="GeneID" id="116191990"/>
<dbReference type="CDD" id="cd00293">
    <property type="entry name" value="USP-like"/>
    <property type="match status" value="1"/>
</dbReference>
<evidence type="ECO:0000313" key="2">
    <source>
        <dbReference type="RefSeq" id="XP_031376225.1"/>
    </source>
</evidence>
<reference evidence="1" key="1">
    <citation type="journal article" date="2020" name="Plant Biotechnol. J.">
        <title>The pomegranate (Punica granatum L.) draft genome dissects genetic divergence between soft- and hard-seeded cultivars.</title>
        <authorList>
            <person name="Luo X."/>
            <person name="Li H."/>
            <person name="Wu Z."/>
            <person name="Yao W."/>
            <person name="Zhao P."/>
            <person name="Cao D."/>
            <person name="Yu H."/>
            <person name="Li K."/>
            <person name="Poudel K."/>
            <person name="Zhao D."/>
            <person name="Zhang F."/>
            <person name="Xia X."/>
            <person name="Chen L."/>
            <person name="Wang Q."/>
            <person name="Jing D."/>
            <person name="Cao S."/>
        </authorList>
    </citation>
    <scope>NUCLEOTIDE SEQUENCE [LARGE SCALE GENOMIC DNA]</scope>
    <source>
        <strain evidence="1">cv. Tunisia</strain>
    </source>
</reference>
<keyword evidence="1" id="KW-1185">Reference proteome</keyword>
<reference evidence="2" key="2">
    <citation type="submission" date="2025-08" db="UniProtKB">
        <authorList>
            <consortium name="RefSeq"/>
        </authorList>
    </citation>
    <scope>IDENTIFICATION</scope>
    <source>
        <tissue evidence="2">Leaf</tissue>
    </source>
</reference>
<evidence type="ECO:0000313" key="1">
    <source>
        <dbReference type="Proteomes" id="UP000515151"/>
    </source>
</evidence>
<dbReference type="PANTHER" id="PTHR47867">
    <property type="entry name" value="ADENINE NUCLEOTIDE ALPHA HYDROLASES-LIKE SUPERFAMILY PROTEIN"/>
    <property type="match status" value="1"/>
</dbReference>
<protein>
    <submittedName>
        <fullName evidence="2">Uncharacterized protein LOC116191990</fullName>
    </submittedName>
</protein>
<dbReference type="RefSeq" id="XP_031376225.1">
    <property type="nucleotide sequence ID" value="XM_031520365.1"/>
</dbReference>
<dbReference type="Gene3D" id="3.40.50.620">
    <property type="entry name" value="HUPs"/>
    <property type="match status" value="1"/>
</dbReference>